<evidence type="ECO:0000256" key="1">
    <source>
        <dbReference type="SAM" id="Phobius"/>
    </source>
</evidence>
<dbReference type="EMBL" id="LXTC01000004">
    <property type="protein sequence ID" value="OBA20367.1"/>
    <property type="molecule type" value="Genomic_DNA"/>
</dbReference>
<comment type="caution">
    <text evidence="2">The sequence shown here is derived from an EMBL/GenBank/DDBJ whole genome shotgun (WGS) entry which is preliminary data.</text>
</comment>
<protein>
    <submittedName>
        <fullName evidence="2">Uncharacterized protein</fullName>
    </submittedName>
</protein>
<feature type="transmembrane region" description="Helical" evidence="1">
    <location>
        <begin position="78"/>
        <end position="111"/>
    </location>
</feature>
<gene>
    <name evidence="2" type="ORF">METBIDRAFT_197051</name>
</gene>
<keyword evidence="1" id="KW-0812">Transmembrane</keyword>
<keyword evidence="1" id="KW-0472">Membrane</keyword>
<sequence>MRISGLCVPCGRMSCPMIRVLFLAGPDPGVGGPMPAPYTELRVRADGPVCDGPGILGPRENMRAASTGSGVGMRKARAIGGLFTCMLFAMLFWCFWCLVFLVFGLFGVCLFQRVALIGTHRDS</sequence>
<organism evidence="2 3">
    <name type="scientific">Metschnikowia bicuspidata var. bicuspidata NRRL YB-4993</name>
    <dbReference type="NCBI Taxonomy" id="869754"/>
    <lineage>
        <taxon>Eukaryota</taxon>
        <taxon>Fungi</taxon>
        <taxon>Dikarya</taxon>
        <taxon>Ascomycota</taxon>
        <taxon>Saccharomycotina</taxon>
        <taxon>Pichiomycetes</taxon>
        <taxon>Metschnikowiaceae</taxon>
        <taxon>Metschnikowia</taxon>
    </lineage>
</organism>
<dbReference type="RefSeq" id="XP_018710889.1">
    <property type="nucleotide sequence ID" value="XM_018854881.1"/>
</dbReference>
<dbReference type="GeneID" id="30027857"/>
<reference evidence="2 3" key="1">
    <citation type="submission" date="2016-05" db="EMBL/GenBank/DDBJ databases">
        <title>Comparative genomics of biotechnologically important yeasts.</title>
        <authorList>
            <consortium name="DOE Joint Genome Institute"/>
            <person name="Riley R."/>
            <person name="Haridas S."/>
            <person name="Wolfe K.H."/>
            <person name="Lopes M.R."/>
            <person name="Hittinger C.T."/>
            <person name="Goker M."/>
            <person name="Salamov A."/>
            <person name="Wisecaver J."/>
            <person name="Long T.M."/>
            <person name="Aerts A.L."/>
            <person name="Barry K."/>
            <person name="Choi C."/>
            <person name="Clum A."/>
            <person name="Coughlan A.Y."/>
            <person name="Deshpande S."/>
            <person name="Douglass A.P."/>
            <person name="Hanson S.J."/>
            <person name="Klenk H.-P."/>
            <person name="LaButti K."/>
            <person name="Lapidus A."/>
            <person name="Lindquist E."/>
            <person name="Lipzen A."/>
            <person name="Meier-kolthoff J.P."/>
            <person name="Ohm R.A."/>
            <person name="Otillar R.P."/>
            <person name="Pangilinan J."/>
            <person name="Peng Y."/>
            <person name="Rokas A."/>
            <person name="Rosa C.A."/>
            <person name="Scheuner C."/>
            <person name="Sibirny A.A."/>
            <person name="Slot J.C."/>
            <person name="Stielow J.B."/>
            <person name="Sun H."/>
            <person name="Kurtzman C.P."/>
            <person name="Blackwell M."/>
            <person name="Grigoriev I.V."/>
            <person name="Jeffries T.W."/>
        </authorList>
    </citation>
    <scope>NUCLEOTIDE SEQUENCE [LARGE SCALE GENOMIC DNA]</scope>
    <source>
        <strain evidence="2 3">NRRL YB-4993</strain>
    </source>
</reference>
<name>A0A1A0H909_9ASCO</name>
<evidence type="ECO:0000313" key="3">
    <source>
        <dbReference type="Proteomes" id="UP000092555"/>
    </source>
</evidence>
<keyword evidence="3" id="KW-1185">Reference proteome</keyword>
<dbReference type="Proteomes" id="UP000092555">
    <property type="component" value="Unassembled WGS sequence"/>
</dbReference>
<accession>A0A1A0H909</accession>
<proteinExistence type="predicted"/>
<keyword evidence="1" id="KW-1133">Transmembrane helix</keyword>
<dbReference type="AlphaFoldDB" id="A0A1A0H909"/>
<evidence type="ECO:0000313" key="2">
    <source>
        <dbReference type="EMBL" id="OBA20367.1"/>
    </source>
</evidence>